<dbReference type="Gene3D" id="3.90.220.20">
    <property type="entry name" value="DNA methylase specificity domains"/>
    <property type="match status" value="1"/>
</dbReference>
<evidence type="ECO:0008006" key="6">
    <source>
        <dbReference type="Google" id="ProtNLM"/>
    </source>
</evidence>
<evidence type="ECO:0000256" key="2">
    <source>
        <dbReference type="ARBA" id="ARBA00023125"/>
    </source>
</evidence>
<gene>
    <name evidence="4" type="ORF">BROSI_A2725</name>
</gene>
<keyword evidence="3" id="KW-0175">Coiled coil</keyword>
<keyword evidence="5" id="KW-1185">Reference proteome</keyword>
<protein>
    <recommendedName>
        <fullName evidence="6">Type I restriction modification DNA specificity domain-containing protein</fullName>
    </recommendedName>
</protein>
<keyword evidence="2" id="KW-0238">DNA-binding</keyword>
<feature type="coiled-coil region" evidence="3">
    <location>
        <begin position="206"/>
        <end position="236"/>
    </location>
</feature>
<evidence type="ECO:0000313" key="4">
    <source>
        <dbReference type="EMBL" id="GAN34189.1"/>
    </source>
</evidence>
<organism evidence="4 5">
    <name type="scientific">Candidatus Brocadia sinica JPN1</name>
    <dbReference type="NCBI Taxonomy" id="1197129"/>
    <lineage>
        <taxon>Bacteria</taxon>
        <taxon>Pseudomonadati</taxon>
        <taxon>Planctomycetota</taxon>
        <taxon>Candidatus Brocadiia</taxon>
        <taxon>Candidatus Brocadiales</taxon>
        <taxon>Candidatus Brocadiaceae</taxon>
        <taxon>Candidatus Brocadia</taxon>
    </lineage>
</organism>
<dbReference type="InterPro" id="IPR052021">
    <property type="entry name" value="Type-I_RS_S_subunit"/>
</dbReference>
<reference evidence="5" key="1">
    <citation type="journal article" date="2015" name="Genome Announc.">
        <title>Draft Genome Sequence of an Anaerobic Ammonium-Oxidizing Bacterium, "Candidatus Brocadia sinica".</title>
        <authorList>
            <person name="Oshiki M."/>
            <person name="Shinyako-Hata K."/>
            <person name="Satoh H."/>
            <person name="Okabe S."/>
        </authorList>
    </citation>
    <scope>NUCLEOTIDE SEQUENCE [LARGE SCALE GENOMIC DNA]</scope>
    <source>
        <strain evidence="5">JPN1</strain>
    </source>
</reference>
<dbReference type="PANTHER" id="PTHR30408">
    <property type="entry name" value="TYPE-1 RESTRICTION ENZYME ECOKI SPECIFICITY PROTEIN"/>
    <property type="match status" value="1"/>
</dbReference>
<dbReference type="Proteomes" id="UP000032309">
    <property type="component" value="Unassembled WGS sequence"/>
</dbReference>
<evidence type="ECO:0000256" key="1">
    <source>
        <dbReference type="ARBA" id="ARBA00022747"/>
    </source>
</evidence>
<evidence type="ECO:0000256" key="3">
    <source>
        <dbReference type="SAM" id="Coils"/>
    </source>
</evidence>
<dbReference type="EMBL" id="BAFN01000001">
    <property type="protein sequence ID" value="GAN34189.1"/>
    <property type="molecule type" value="Genomic_DNA"/>
</dbReference>
<name>A0ABQ0JZH2_9BACT</name>
<comment type="caution">
    <text evidence="4">The sequence shown here is derived from an EMBL/GenBank/DDBJ whole genome shotgun (WGS) entry which is preliminary data.</text>
</comment>
<sequence>MHAFEKEKKQRLQILNLSDFANNKDLRCGIRFHNPAYKFLHKYLTGLFRTKIKDFISEPIVLGKGISPNDYDEEGKYYYISMADIKNWYFNQEECKTVGDEFYRSNFNKSFAMNDIIMARSGEGTIGKVAIIQDEEIEGLFADFTMRIRLRNYNPLLAYYYFRSDFFQYYIYTHKKGLGNNTNIFPSQVWEFPIPDFSEKKQKSIVEKIKSELDKQKEIEREIDEKQKEISRIIEAAIKG</sequence>
<accession>A0ABQ0JZH2</accession>
<proteinExistence type="predicted"/>
<keyword evidence="1" id="KW-0680">Restriction system</keyword>
<dbReference type="InterPro" id="IPR044946">
    <property type="entry name" value="Restrct_endonuc_typeI_TRD_sf"/>
</dbReference>
<dbReference type="PANTHER" id="PTHR30408:SF12">
    <property type="entry name" value="TYPE I RESTRICTION ENZYME MJAVIII SPECIFICITY SUBUNIT"/>
    <property type="match status" value="1"/>
</dbReference>
<evidence type="ECO:0000313" key="5">
    <source>
        <dbReference type="Proteomes" id="UP000032309"/>
    </source>
</evidence>
<dbReference type="RefSeq" id="WP_200891746.1">
    <property type="nucleotide sequence ID" value="NZ_BAFN01000001.1"/>
</dbReference>
<dbReference type="SUPFAM" id="SSF116734">
    <property type="entry name" value="DNA methylase specificity domain"/>
    <property type="match status" value="1"/>
</dbReference>